<dbReference type="RefSeq" id="WP_208098729.1">
    <property type="nucleotide sequence ID" value="NZ_JAGDYM010000016.1"/>
</dbReference>
<keyword evidence="2" id="KW-1185">Reference proteome</keyword>
<dbReference type="Proteomes" id="UP000664382">
    <property type="component" value="Unassembled WGS sequence"/>
</dbReference>
<dbReference type="EMBL" id="JAGDYM010000016">
    <property type="protein sequence ID" value="MBO1902974.1"/>
    <property type="molecule type" value="Genomic_DNA"/>
</dbReference>
<protein>
    <submittedName>
        <fullName evidence="1">Uncharacterized protein</fullName>
    </submittedName>
</protein>
<sequence>MRRGEQRTATGAGRRLRTPLLALLAAALLLGGIVVVPEPAEAAPRQSVSVDATVGNDRLVTVRVTCGAKSCRGKVTLRLSTGAKKTLSYRAAKRATKTLNWKLSVSSYRKFVSRGSAKLTVSGKAVKPRKTSFTRTATVKPAKAQLSLRQQSATIGEDRTVPLAMRCGASAGCTARVELRSSGSAIASAAVKTAKRGDVTVRLTVPAAQVPRLGDRAVHQLVIVESRPDAVRQVAALTLTKATPEPEPVPERTASVAYAQRNWTPTSYDTCPASLHEQYRTVGPDGKYYPTWHPAQVTDPATGELCTFGHEHGADPTESDIYQWVADFFSPSDLVEGEPQGLPFGYASEELDNHIAAGHSHLSMRHEDNGGHKVFLRNDVALVGDGHRNVTFENADGERERVVCDFLIKAHQGSWSPDATANNAHELIYAVRCNDGTELISTTLSRYGDPNEFNRSCASGTVVQTRFSQLPPATTAGGGRLIPDRGCAQAAVTAGSDIWSIYEVWMSANELTTADGAVVAAFDPWFGIRNPSRYYDSRTSTETSNGIGRPVDLLWEEGTAARAASVYPWSTVAGLERFDYRDPRSPFDGAQRDFYLGQNRVTGLPGSPGFYTDPYGGGARAEASQGAIRQWAVAGAVSADLSLERLQFDLNADWGKNNGVHAPN</sequence>
<dbReference type="AlphaFoldDB" id="A0A939MU20"/>
<evidence type="ECO:0000313" key="1">
    <source>
        <dbReference type="EMBL" id="MBO1902974.1"/>
    </source>
</evidence>
<reference evidence="1" key="1">
    <citation type="submission" date="2021-03" db="EMBL/GenBank/DDBJ databases">
        <title>Leucobacter chromiisoli sp. nov., isolated from chromium-containing soil of chemical plant.</title>
        <authorList>
            <person name="Xu Z."/>
        </authorList>
    </citation>
    <scope>NUCLEOTIDE SEQUENCE</scope>
    <source>
        <strain evidence="1">S27</strain>
    </source>
</reference>
<gene>
    <name evidence="1" type="ORF">J4H92_13585</name>
</gene>
<organism evidence="1 2">
    <name type="scientific">Leucobacter weissii</name>
    <dbReference type="NCBI Taxonomy" id="1983706"/>
    <lineage>
        <taxon>Bacteria</taxon>
        <taxon>Bacillati</taxon>
        <taxon>Actinomycetota</taxon>
        <taxon>Actinomycetes</taxon>
        <taxon>Micrococcales</taxon>
        <taxon>Microbacteriaceae</taxon>
        <taxon>Leucobacter</taxon>
    </lineage>
</organism>
<name>A0A939MU20_9MICO</name>
<comment type="caution">
    <text evidence="1">The sequence shown here is derived from an EMBL/GenBank/DDBJ whole genome shotgun (WGS) entry which is preliminary data.</text>
</comment>
<accession>A0A939MU20</accession>
<proteinExistence type="predicted"/>
<evidence type="ECO:0000313" key="2">
    <source>
        <dbReference type="Proteomes" id="UP000664382"/>
    </source>
</evidence>